<reference evidence="10 11" key="1">
    <citation type="submission" date="2019-09" db="EMBL/GenBank/DDBJ databases">
        <title>Bird 10,000 Genomes (B10K) Project - Family phase.</title>
        <authorList>
            <person name="Zhang G."/>
        </authorList>
    </citation>
    <scope>NUCLEOTIDE SEQUENCE [LARGE SCALE GENOMIC DNA]</scope>
    <source>
        <strain evidence="10">B10K-DU-009-04</strain>
        <tissue evidence="10">Mixed tissue sample</tissue>
    </source>
</reference>
<dbReference type="GO" id="GO:0030544">
    <property type="term" value="F:Hsp70 protein binding"/>
    <property type="evidence" value="ECO:0007669"/>
    <property type="project" value="InterPro"/>
</dbReference>
<evidence type="ECO:0000313" key="11">
    <source>
        <dbReference type="Proteomes" id="UP000555275"/>
    </source>
</evidence>
<name>A0A7L0T4C8_PODPO</name>
<dbReference type="Gene3D" id="3.30.160.60">
    <property type="entry name" value="Classic Zinc Finger"/>
    <property type="match status" value="1"/>
</dbReference>
<evidence type="ECO:0000256" key="1">
    <source>
        <dbReference type="ARBA" id="ARBA00004496"/>
    </source>
</evidence>
<dbReference type="CDD" id="cd19814">
    <property type="entry name" value="Bbox1_RNF207-like"/>
    <property type="match status" value="1"/>
</dbReference>
<dbReference type="InterPro" id="IPR001841">
    <property type="entry name" value="Znf_RING"/>
</dbReference>
<evidence type="ECO:0000256" key="5">
    <source>
        <dbReference type="ARBA" id="ARBA00022771"/>
    </source>
</evidence>
<evidence type="ECO:0000259" key="9">
    <source>
        <dbReference type="PROSITE" id="PS50119"/>
    </source>
</evidence>
<dbReference type="PROSITE" id="PS00518">
    <property type="entry name" value="ZF_RING_1"/>
    <property type="match status" value="1"/>
</dbReference>
<dbReference type="PROSITE" id="PS50119">
    <property type="entry name" value="ZF_BBOX"/>
    <property type="match status" value="1"/>
</dbReference>
<dbReference type="InterPro" id="IPR013083">
    <property type="entry name" value="Znf_RING/FYVE/PHD"/>
</dbReference>
<keyword evidence="11" id="KW-1185">Reference proteome</keyword>
<dbReference type="GO" id="GO:0008270">
    <property type="term" value="F:zinc ion binding"/>
    <property type="evidence" value="ECO:0007669"/>
    <property type="project" value="UniProtKB-KW"/>
</dbReference>
<dbReference type="Gene3D" id="1.20.58.1540">
    <property type="entry name" value="Actin interacting protein 3, C-terminal domain"/>
    <property type="match status" value="2"/>
</dbReference>
<dbReference type="OrthoDB" id="9049620at2759"/>
<dbReference type="Proteomes" id="UP000555275">
    <property type="component" value="Unassembled WGS sequence"/>
</dbReference>
<dbReference type="SMART" id="SM00336">
    <property type="entry name" value="BBOX"/>
    <property type="match status" value="1"/>
</dbReference>
<dbReference type="GO" id="GO:1905026">
    <property type="term" value="P:positive regulation of membrane repolarization during ventricular cardiac muscle cell action potential"/>
    <property type="evidence" value="ECO:0007669"/>
    <property type="project" value="UniProtKB-ARBA"/>
</dbReference>
<evidence type="ECO:0000256" key="7">
    <source>
        <dbReference type="PROSITE-ProRule" id="PRU00024"/>
    </source>
</evidence>
<feature type="non-terminal residue" evidence="10">
    <location>
        <position position="1"/>
    </location>
</feature>
<keyword evidence="5 7" id="KW-0863">Zinc-finger</keyword>
<dbReference type="GO" id="GO:0055117">
    <property type="term" value="P:regulation of cardiac muscle contraction"/>
    <property type="evidence" value="ECO:0007669"/>
    <property type="project" value="TreeGrafter"/>
</dbReference>
<dbReference type="InterPro" id="IPR000315">
    <property type="entry name" value="Znf_B-box"/>
</dbReference>
<dbReference type="CDD" id="cd16558">
    <property type="entry name" value="RING-HC_RNF207"/>
    <property type="match status" value="1"/>
</dbReference>
<keyword evidence="3" id="KW-0963">Cytoplasm</keyword>
<proteinExistence type="predicted"/>
<dbReference type="InterPro" id="IPR017907">
    <property type="entry name" value="Znf_RING_CS"/>
</dbReference>
<feature type="domain" description="B box-type" evidence="9">
    <location>
        <begin position="93"/>
        <end position="145"/>
    </location>
</feature>
<evidence type="ECO:0000259" key="8">
    <source>
        <dbReference type="PROSITE" id="PS50089"/>
    </source>
</evidence>
<feature type="non-terminal residue" evidence="10">
    <location>
        <position position="636"/>
    </location>
</feature>
<accession>A0A7L0T4C8</accession>
<dbReference type="PANTHER" id="PTHR22635">
    <property type="entry name" value="RING FINGER PROTEIN 207"/>
    <property type="match status" value="1"/>
</dbReference>
<dbReference type="InterPro" id="IPR039320">
    <property type="entry name" value="RNF207"/>
</dbReference>
<feature type="domain" description="RING-type" evidence="8">
    <location>
        <begin position="25"/>
        <end position="63"/>
    </location>
</feature>
<dbReference type="Pfam" id="PF00643">
    <property type="entry name" value="zf-B_box"/>
    <property type="match status" value="1"/>
</dbReference>
<dbReference type="FunFam" id="3.30.40.10:FF:000478">
    <property type="entry name" value="Ring finger protein 207"/>
    <property type="match status" value="1"/>
</dbReference>
<dbReference type="SUPFAM" id="SSF57850">
    <property type="entry name" value="RING/U-box"/>
    <property type="match status" value="1"/>
</dbReference>
<dbReference type="GO" id="GO:1901207">
    <property type="term" value="P:regulation of heart looping"/>
    <property type="evidence" value="ECO:0007669"/>
    <property type="project" value="TreeGrafter"/>
</dbReference>
<comment type="subcellular location">
    <subcellularLocation>
        <location evidence="1">Cytoplasm</location>
    </subcellularLocation>
</comment>
<dbReference type="Gene3D" id="3.30.40.10">
    <property type="entry name" value="Zinc/RING finger domain, C3HC4 (zinc finger)"/>
    <property type="match status" value="1"/>
</dbReference>
<protein>
    <recommendedName>
        <fullName evidence="2">RING finger protein 207</fullName>
    </recommendedName>
</protein>
<dbReference type="InterPro" id="IPR027370">
    <property type="entry name" value="Znf-RING_euk"/>
</dbReference>
<evidence type="ECO:0000256" key="6">
    <source>
        <dbReference type="ARBA" id="ARBA00022833"/>
    </source>
</evidence>
<dbReference type="GO" id="GO:0044325">
    <property type="term" value="F:transmembrane transporter binding"/>
    <property type="evidence" value="ECO:0007669"/>
    <property type="project" value="TreeGrafter"/>
</dbReference>
<gene>
    <name evidence="10" type="primary">Rnf207b</name>
    <name evidence="10" type="ORF">PODPOD_R14137</name>
</gene>
<dbReference type="AlphaFoldDB" id="A0A7L0T4C8"/>
<keyword evidence="4" id="KW-0479">Metal-binding</keyword>
<dbReference type="PROSITE" id="PS50089">
    <property type="entry name" value="ZF_RING_2"/>
    <property type="match status" value="1"/>
</dbReference>
<keyword evidence="6" id="KW-0862">Zinc</keyword>
<dbReference type="GO" id="GO:0048471">
    <property type="term" value="C:perinuclear region of cytoplasm"/>
    <property type="evidence" value="ECO:0007669"/>
    <property type="project" value="TreeGrafter"/>
</dbReference>
<evidence type="ECO:0000313" key="10">
    <source>
        <dbReference type="EMBL" id="NXL49526.1"/>
    </source>
</evidence>
<dbReference type="SMART" id="SM00184">
    <property type="entry name" value="RING"/>
    <property type="match status" value="1"/>
</dbReference>
<evidence type="ECO:0000256" key="3">
    <source>
        <dbReference type="ARBA" id="ARBA00022490"/>
    </source>
</evidence>
<organism evidence="10 11">
    <name type="scientific">Podilymbus podiceps</name>
    <name type="common">Pied-billed grebe</name>
    <dbReference type="NCBI Taxonomy" id="9252"/>
    <lineage>
        <taxon>Eukaryota</taxon>
        <taxon>Metazoa</taxon>
        <taxon>Chordata</taxon>
        <taxon>Craniata</taxon>
        <taxon>Vertebrata</taxon>
        <taxon>Euteleostomi</taxon>
        <taxon>Archelosauria</taxon>
        <taxon>Archosauria</taxon>
        <taxon>Dinosauria</taxon>
        <taxon>Saurischia</taxon>
        <taxon>Theropoda</taxon>
        <taxon>Coelurosauria</taxon>
        <taxon>Aves</taxon>
        <taxon>Neognathae</taxon>
        <taxon>Neoaves</taxon>
        <taxon>Mirandornithes</taxon>
        <taxon>Podicipediformes</taxon>
        <taxon>Podicipedidae</taxon>
        <taxon>Podilymbus</taxon>
    </lineage>
</organism>
<dbReference type="Pfam" id="PF13445">
    <property type="entry name" value="zf-RING_UBOX"/>
    <property type="match status" value="1"/>
</dbReference>
<dbReference type="EMBL" id="VXAO01000780">
    <property type="protein sequence ID" value="NXL49526.1"/>
    <property type="molecule type" value="Genomic_DNA"/>
</dbReference>
<evidence type="ECO:0000256" key="4">
    <source>
        <dbReference type="ARBA" id="ARBA00022723"/>
    </source>
</evidence>
<sequence>MAGGIFSPLGSCSELEKANCHPLVCLLCHEPYQHPCLLDCYHNFCASCLRGRASDGRLRCPLCGHPSVVRGGTGLPPVDRLLQFLVDSSADSEEDVQCANCDRRCAKAELDTMYFCNTCGQPLCAPCREETHRAKMFARHEIVSLSKRTKDIHKKCPLHEEPYIMFSTEKKSMLCINCFRDMQGESRAHCIDIETAYMQGCQRLDQAVMAVKELQTSTREAIVLLKAMIEEVRNSASEEEAAINSLFGRMQEQLSERKKTLLKAVQSQHEEKEKAFKEQLAHLASLLPTLQVEPQSRSWAGLPQPRGVPAVTAPRTQVHLVTCSAFLSSANKAEFLDLGYQLMERLQRIVKLPHRLRPAQTSKINSEYRAEFARCLEPLLMLSPRRSVVGSAGGIGPGIAGANMLPGGQCSKTLMVPGCPPAGDKTSAGPMVRKPTMHRYISTKVLLAEGRETPFAEHCRNYENTYRVGSAGRAGLGRARRVLLTRHCPRPPQMLQTEIQGLKDQVQELHRDLTKHHSLIKTEIMSEILQKSLQMDVQIAAHYSAVEMMRSVFEEVRLVHPGPSVPRHGMLPGSLSPFQVWEETYQRVANEQEIYEAQLHDLLQLRQENSCLTTITKQIAPYVRSIAKVKERLEPR</sequence>
<comment type="caution">
    <text evidence="10">The sequence shown here is derived from an EMBL/GenBank/DDBJ whole genome shotgun (WGS) entry which is preliminary data.</text>
</comment>
<dbReference type="PANTHER" id="PTHR22635:SF0">
    <property type="entry name" value="RING FINGER PROTEIN 207"/>
    <property type="match status" value="1"/>
</dbReference>
<evidence type="ECO:0000256" key="2">
    <source>
        <dbReference type="ARBA" id="ARBA00021526"/>
    </source>
</evidence>